<evidence type="ECO:0000313" key="8">
    <source>
        <dbReference type="Proteomes" id="UP001549076"/>
    </source>
</evidence>
<feature type="transmembrane region" description="Helical" evidence="6">
    <location>
        <begin position="86"/>
        <end position="104"/>
    </location>
</feature>
<dbReference type="RefSeq" id="WP_354193663.1">
    <property type="nucleotide sequence ID" value="NZ_JBEPML010000004.1"/>
</dbReference>
<accession>A0ABV2MWZ6</accession>
<keyword evidence="3 6" id="KW-0812">Transmembrane</keyword>
<evidence type="ECO:0000256" key="4">
    <source>
        <dbReference type="ARBA" id="ARBA00022989"/>
    </source>
</evidence>
<evidence type="ECO:0000313" key="7">
    <source>
        <dbReference type="EMBL" id="MET3791330.1"/>
    </source>
</evidence>
<reference evidence="7 8" key="1">
    <citation type="submission" date="2024-06" db="EMBL/GenBank/DDBJ databases">
        <title>Genomic Encyclopedia of Type Strains, Phase IV (KMG-IV): sequencing the most valuable type-strain genomes for metagenomic binning, comparative biology and taxonomic classification.</title>
        <authorList>
            <person name="Goeker M."/>
        </authorList>
    </citation>
    <scope>NUCLEOTIDE SEQUENCE [LARGE SCALE GENOMIC DNA]</scope>
    <source>
        <strain evidence="7 8">DSM 27865</strain>
    </source>
</reference>
<feature type="transmembrane region" description="Helical" evidence="6">
    <location>
        <begin position="138"/>
        <end position="156"/>
    </location>
</feature>
<keyword evidence="8" id="KW-1185">Reference proteome</keyword>
<feature type="transmembrane region" description="Helical" evidence="6">
    <location>
        <begin position="24"/>
        <end position="46"/>
    </location>
</feature>
<feature type="transmembrane region" description="Helical" evidence="6">
    <location>
        <begin position="307"/>
        <end position="326"/>
    </location>
</feature>
<name>A0ABV2MWZ6_9HYPH</name>
<comment type="caution">
    <text evidence="7">The sequence shown here is derived from an EMBL/GenBank/DDBJ whole genome shotgun (WGS) entry which is preliminary data.</text>
</comment>
<protein>
    <submittedName>
        <fullName evidence="7">Ribose transport system permease protein</fullName>
    </submittedName>
</protein>
<sequence>MTADSHSAASAPQLRKSAGLLARFWRWEASGILVALIVLIAVLSLATDNFLSTYNMSVVARQAAFVGLVALGQTLVLLVGGIDLSVGAAAGLSAIVGSLLLTMFGVHPYLVIPLTMVFGLILGLINGAFVAGLRLNPFIVTLATWEIFAGMTLVITKGYPIRPLGETFAVFGRGDIFGVPVPVLIFIAAGIILIWMLTQTRFGRNIFAVGGNRDAAVLAGIRVKYVELVAFGLAGMFAALAGILFASRMDAGQPSVGEGWLMGAITAAILGGTSLRGGQGSIIGTMLGALLLAVLANGTVLLNVSGFWQRVIVGGVVLIAVLVDLFRRRG</sequence>
<evidence type="ECO:0000256" key="6">
    <source>
        <dbReference type="SAM" id="Phobius"/>
    </source>
</evidence>
<dbReference type="Pfam" id="PF02653">
    <property type="entry name" value="BPD_transp_2"/>
    <property type="match status" value="1"/>
</dbReference>
<keyword evidence="4 6" id="KW-1133">Transmembrane helix</keyword>
<feature type="transmembrane region" description="Helical" evidence="6">
    <location>
        <begin position="110"/>
        <end position="131"/>
    </location>
</feature>
<keyword evidence="5 6" id="KW-0472">Membrane</keyword>
<comment type="subcellular location">
    <subcellularLocation>
        <location evidence="1">Cell membrane</location>
        <topology evidence="1">Multi-pass membrane protein</topology>
    </subcellularLocation>
</comment>
<organism evidence="7 8">
    <name type="scientific">Aquamicrobium terrae</name>
    <dbReference type="NCBI Taxonomy" id="1324945"/>
    <lineage>
        <taxon>Bacteria</taxon>
        <taxon>Pseudomonadati</taxon>
        <taxon>Pseudomonadota</taxon>
        <taxon>Alphaproteobacteria</taxon>
        <taxon>Hyphomicrobiales</taxon>
        <taxon>Phyllobacteriaceae</taxon>
        <taxon>Aquamicrobium</taxon>
    </lineage>
</organism>
<keyword evidence="2" id="KW-1003">Cell membrane</keyword>
<dbReference type="EMBL" id="JBEPML010000004">
    <property type="protein sequence ID" value="MET3791330.1"/>
    <property type="molecule type" value="Genomic_DNA"/>
</dbReference>
<evidence type="ECO:0000256" key="3">
    <source>
        <dbReference type="ARBA" id="ARBA00022692"/>
    </source>
</evidence>
<feature type="transmembrane region" description="Helical" evidence="6">
    <location>
        <begin position="58"/>
        <end position="79"/>
    </location>
</feature>
<evidence type="ECO:0000256" key="2">
    <source>
        <dbReference type="ARBA" id="ARBA00022475"/>
    </source>
</evidence>
<dbReference type="PANTHER" id="PTHR32196">
    <property type="entry name" value="ABC TRANSPORTER PERMEASE PROTEIN YPHD-RELATED-RELATED"/>
    <property type="match status" value="1"/>
</dbReference>
<dbReference type="InterPro" id="IPR001851">
    <property type="entry name" value="ABC_transp_permease"/>
</dbReference>
<dbReference type="CDD" id="cd06579">
    <property type="entry name" value="TM_PBP1_transp_AraH_like"/>
    <property type="match status" value="1"/>
</dbReference>
<gene>
    <name evidence="7" type="ORF">ABID37_001538</name>
</gene>
<proteinExistence type="predicted"/>
<dbReference type="Proteomes" id="UP001549076">
    <property type="component" value="Unassembled WGS sequence"/>
</dbReference>
<feature type="transmembrane region" description="Helical" evidence="6">
    <location>
        <begin position="228"/>
        <end position="247"/>
    </location>
</feature>
<feature type="transmembrane region" description="Helical" evidence="6">
    <location>
        <begin position="259"/>
        <end position="275"/>
    </location>
</feature>
<feature type="transmembrane region" description="Helical" evidence="6">
    <location>
        <begin position="282"/>
        <end position="301"/>
    </location>
</feature>
<feature type="transmembrane region" description="Helical" evidence="6">
    <location>
        <begin position="176"/>
        <end position="197"/>
    </location>
</feature>
<evidence type="ECO:0000256" key="1">
    <source>
        <dbReference type="ARBA" id="ARBA00004651"/>
    </source>
</evidence>
<evidence type="ECO:0000256" key="5">
    <source>
        <dbReference type="ARBA" id="ARBA00023136"/>
    </source>
</evidence>